<evidence type="ECO:0000256" key="1">
    <source>
        <dbReference type="ARBA" id="ARBA00038240"/>
    </source>
</evidence>
<keyword evidence="4" id="KW-1185">Reference proteome</keyword>
<evidence type="ECO:0000259" key="2">
    <source>
        <dbReference type="Pfam" id="PF01636"/>
    </source>
</evidence>
<dbReference type="Proteomes" id="UP000192796">
    <property type="component" value="Unassembled WGS sequence"/>
</dbReference>
<keyword evidence="3" id="KW-0808">Transferase</keyword>
<proteinExistence type="inferred from homology"/>
<evidence type="ECO:0000313" key="3">
    <source>
        <dbReference type="EMBL" id="OQP62093.1"/>
    </source>
</evidence>
<name>A0A1V9FUR2_9BACT</name>
<evidence type="ECO:0000313" key="4">
    <source>
        <dbReference type="Proteomes" id="UP000192796"/>
    </source>
</evidence>
<dbReference type="GO" id="GO:0004413">
    <property type="term" value="F:homoserine kinase activity"/>
    <property type="evidence" value="ECO:0007669"/>
    <property type="project" value="TreeGrafter"/>
</dbReference>
<dbReference type="PANTHER" id="PTHR21064">
    <property type="entry name" value="AMINOGLYCOSIDE PHOSPHOTRANSFERASE DOMAIN-CONTAINING PROTEIN-RELATED"/>
    <property type="match status" value="1"/>
</dbReference>
<dbReference type="Gene3D" id="3.30.200.20">
    <property type="entry name" value="Phosphorylase Kinase, domain 1"/>
    <property type="match status" value="1"/>
</dbReference>
<dbReference type="RefSeq" id="WP_081149698.1">
    <property type="nucleotide sequence ID" value="NZ_LVYD01000052.1"/>
</dbReference>
<dbReference type="InterPro" id="IPR011009">
    <property type="entry name" value="Kinase-like_dom_sf"/>
</dbReference>
<dbReference type="InterPro" id="IPR050249">
    <property type="entry name" value="Pseudomonas-type_ThrB"/>
</dbReference>
<dbReference type="PANTHER" id="PTHR21064:SF6">
    <property type="entry name" value="AMINOGLYCOSIDE PHOSPHOTRANSFERASE DOMAIN-CONTAINING PROTEIN"/>
    <property type="match status" value="1"/>
</dbReference>
<dbReference type="Gene3D" id="3.90.1200.10">
    <property type="match status" value="1"/>
</dbReference>
<dbReference type="STRING" id="1703345.A3860_29520"/>
<comment type="similarity">
    <text evidence="1">Belongs to the pseudomonas-type ThrB family.</text>
</comment>
<dbReference type="InterPro" id="IPR002575">
    <property type="entry name" value="Aminoglycoside_PTrfase"/>
</dbReference>
<comment type="caution">
    <text evidence="3">The sequence shown here is derived from an EMBL/GenBank/DDBJ whole genome shotgun (WGS) entry which is preliminary data.</text>
</comment>
<feature type="domain" description="Aminoglycoside phosphotransferase" evidence="2">
    <location>
        <begin position="33"/>
        <end position="267"/>
    </location>
</feature>
<gene>
    <name evidence="3" type="ORF">A3860_29520</name>
</gene>
<accession>A0A1V9FUR2</accession>
<organism evidence="3 4">
    <name type="scientific">Niastella vici</name>
    <dbReference type="NCBI Taxonomy" id="1703345"/>
    <lineage>
        <taxon>Bacteria</taxon>
        <taxon>Pseudomonadati</taxon>
        <taxon>Bacteroidota</taxon>
        <taxon>Chitinophagia</taxon>
        <taxon>Chitinophagales</taxon>
        <taxon>Chitinophagaceae</taxon>
        <taxon>Niastella</taxon>
    </lineage>
</organism>
<dbReference type="GO" id="GO:0009088">
    <property type="term" value="P:threonine biosynthetic process"/>
    <property type="evidence" value="ECO:0007669"/>
    <property type="project" value="TreeGrafter"/>
</dbReference>
<dbReference type="AlphaFoldDB" id="A0A1V9FUR2"/>
<protein>
    <submittedName>
        <fullName evidence="3">Aminoglycoside phosphotransferase</fullName>
    </submittedName>
</protein>
<dbReference type="EMBL" id="LVYD01000052">
    <property type="protein sequence ID" value="OQP62093.1"/>
    <property type="molecule type" value="Genomic_DNA"/>
</dbReference>
<dbReference type="OrthoDB" id="241498at2"/>
<sequence length="332" mass="39084">MQPFPVVCSTLSATHLAVYLQQQYHLGAGTTCRLIRAAINHVYLVTDGKQQYVFRLYSLNWRSETEITEELKLLDLLKENGIPVSFALPDPQGNYIQQLPAPEGMRMGVLFSYAKGEKTLSFSETLHHKLGVIMARMHQVTKDLVIERVRYTPQVLLMDSFELIKQYLSIDTEEMQWMYRVQRYMLRQYYNAPAHLLRKGVVHLDIWFDNMNIHNNEEVTIFDFDFCGNGWLVHDIAYYMLQLFNTEREPGQYELKLEHFLKGYESVTPISEAEKQLIPAASISLLFFYLGVQSHRFENWTNTFLNETYLKRYINVFIKKLYDHWQLPAIEV</sequence>
<reference evidence="3 4" key="1">
    <citation type="submission" date="2016-03" db="EMBL/GenBank/DDBJ databases">
        <title>Niastella vici sp. nov., isolated from farmland soil.</title>
        <authorList>
            <person name="Chen L."/>
            <person name="Wang D."/>
            <person name="Yang S."/>
            <person name="Wang G."/>
        </authorList>
    </citation>
    <scope>NUCLEOTIDE SEQUENCE [LARGE SCALE GENOMIC DNA]</scope>
    <source>
        <strain evidence="3 4">DJ57</strain>
    </source>
</reference>
<dbReference type="Pfam" id="PF01636">
    <property type="entry name" value="APH"/>
    <property type="match status" value="1"/>
</dbReference>
<dbReference type="SUPFAM" id="SSF56112">
    <property type="entry name" value="Protein kinase-like (PK-like)"/>
    <property type="match status" value="1"/>
</dbReference>